<sequence length="692" mass="74767">MQTMDRAAAAFYEEDGKDLDFYDFEPLPTLPEDEAPRAQPRLSRQENVSLADILSLRDSGLSEQEAWAVCLECSLAMRSVAHSAIFQTLCITPDTLAFNTSGNVCFMEQLSDDPEGAFVPPEFDVTGNTFEAHIYSLGATLKAALDYVPEPDPQPRLSQELEALLGQMQAEDPGDRPDLQSVIALCEEKMQLTSSCRLCRSLSAAGRRVLSIESFGAFQDVSDITWRGRLAPRGAGPKRQLGDHSADPEALPAPEGWPPSPTREGPEHPGTPPSKALLSSPVKNGESPGQEGLAPERLACLLLDAQRPPADQDRGFLDKSRLRKVRTLPRLPPDGPESGALCLSLTSVKTPLPTSEFFPPDPKKAFPEGKHGLSSFQAQPGSRLWLERELELRRRGDKRVGGVSPARESPPPGSEGPRDAGGDPGTLEPDEGTADGAGEPDRAAAEQGVSLQDLLTKLGRPFKEYELWALSHACLSTLRTLGQHPACLCLDSVLVAEDGAVLFGPPPANGAYNAFFLAPEVAEQKLMTEKASVYCVAAVLWTAAKFSVPRDRKLALPRRLKTLLLHMARRSAQERPSAAEAIEKPPGLWLPLHTPTGFAPGVHTVAVCLDAGLWLLSDLQWLPPAAGHGQPQDPGPPKGADLPGEYIYALKDLTYATFCGAISEKFCDLYWGEKLLQSLFNVVNGRTPPSGK</sequence>
<dbReference type="InterPro" id="IPR011009">
    <property type="entry name" value="Kinase-like_dom_sf"/>
</dbReference>
<dbReference type="Proteomes" id="UP000322234">
    <property type="component" value="Unassembled WGS sequence"/>
</dbReference>
<dbReference type="GO" id="GO:0007264">
    <property type="term" value="P:small GTPase-mediated signal transduction"/>
    <property type="evidence" value="ECO:0007669"/>
    <property type="project" value="InterPro"/>
</dbReference>
<protein>
    <recommendedName>
        <fullName evidence="3">KIND domain-containing protein</fullName>
    </recommendedName>
</protein>
<gene>
    <name evidence="4" type="ORF">E5288_WYG001187</name>
</gene>
<dbReference type="InterPro" id="IPR029899">
    <property type="entry name" value="KNDC1"/>
</dbReference>
<dbReference type="PANTHER" id="PTHR21560">
    <property type="entry name" value="VERY KIND PROTEIN"/>
    <property type="match status" value="1"/>
</dbReference>
<organism evidence="4 5">
    <name type="scientific">Bos mutus</name>
    <name type="common">wild yak</name>
    <dbReference type="NCBI Taxonomy" id="72004"/>
    <lineage>
        <taxon>Eukaryota</taxon>
        <taxon>Metazoa</taxon>
        <taxon>Chordata</taxon>
        <taxon>Craniata</taxon>
        <taxon>Vertebrata</taxon>
        <taxon>Euteleostomi</taxon>
        <taxon>Mammalia</taxon>
        <taxon>Eutheria</taxon>
        <taxon>Laurasiatheria</taxon>
        <taxon>Artiodactyla</taxon>
        <taxon>Ruminantia</taxon>
        <taxon>Pecora</taxon>
        <taxon>Bovidae</taxon>
        <taxon>Bovinae</taxon>
        <taxon>Bos</taxon>
    </lineage>
</organism>
<evidence type="ECO:0000259" key="3">
    <source>
        <dbReference type="PROSITE" id="PS51377"/>
    </source>
</evidence>
<feature type="region of interest" description="Disordered" evidence="2">
    <location>
        <begin position="232"/>
        <end position="292"/>
    </location>
</feature>
<dbReference type="GO" id="GO:0030425">
    <property type="term" value="C:dendrite"/>
    <property type="evidence" value="ECO:0007669"/>
    <property type="project" value="TreeGrafter"/>
</dbReference>
<dbReference type="GO" id="GO:0005085">
    <property type="term" value="F:guanyl-nucleotide exchange factor activity"/>
    <property type="evidence" value="ECO:0007669"/>
    <property type="project" value="InterPro"/>
</dbReference>
<dbReference type="SMART" id="SM00750">
    <property type="entry name" value="KIND"/>
    <property type="match status" value="2"/>
</dbReference>
<evidence type="ECO:0000313" key="4">
    <source>
        <dbReference type="EMBL" id="MXQ94350.1"/>
    </source>
</evidence>
<feature type="region of interest" description="Disordered" evidence="2">
    <location>
        <begin position="395"/>
        <end position="446"/>
    </location>
</feature>
<reference evidence="4" key="1">
    <citation type="submission" date="2019-10" db="EMBL/GenBank/DDBJ databases">
        <title>The sequence and de novo assembly of the wild yak genome.</title>
        <authorList>
            <person name="Liu Y."/>
        </authorList>
    </citation>
    <scope>NUCLEOTIDE SEQUENCE [LARGE SCALE GENOMIC DNA]</scope>
    <source>
        <strain evidence="4">WY2019</strain>
    </source>
</reference>
<feature type="region of interest" description="Disordered" evidence="2">
    <location>
        <begin position="353"/>
        <end position="380"/>
    </location>
</feature>
<dbReference type="SUPFAM" id="SSF56112">
    <property type="entry name" value="Protein kinase-like (PK-like)"/>
    <property type="match status" value="1"/>
</dbReference>
<evidence type="ECO:0000256" key="1">
    <source>
        <dbReference type="ARBA" id="ARBA00022737"/>
    </source>
</evidence>
<dbReference type="GO" id="GO:0048814">
    <property type="term" value="P:regulation of dendrite morphogenesis"/>
    <property type="evidence" value="ECO:0007669"/>
    <property type="project" value="TreeGrafter"/>
</dbReference>
<feature type="domain" description="KIND" evidence="3">
    <location>
        <begin position="48"/>
        <end position="228"/>
    </location>
</feature>
<dbReference type="FunFam" id="1.10.510.10:FF:000529">
    <property type="entry name" value="Kinase non-catalytic C-lobe domain-containing 1"/>
    <property type="match status" value="1"/>
</dbReference>
<proteinExistence type="predicted"/>
<dbReference type="InterPro" id="IPR011019">
    <property type="entry name" value="KIND_dom"/>
</dbReference>
<dbReference type="EMBL" id="VBQZ03000109">
    <property type="protein sequence ID" value="MXQ94350.1"/>
    <property type="molecule type" value="Genomic_DNA"/>
</dbReference>
<comment type="caution">
    <text evidence="4">The sequence shown here is derived from an EMBL/GenBank/DDBJ whole genome shotgun (WGS) entry which is preliminary data.</text>
</comment>
<keyword evidence="1" id="KW-0677">Repeat</keyword>
<dbReference type="GO" id="GO:0032045">
    <property type="term" value="C:guanyl-nucleotide exchange factor complex"/>
    <property type="evidence" value="ECO:0007669"/>
    <property type="project" value="TreeGrafter"/>
</dbReference>
<evidence type="ECO:0000313" key="5">
    <source>
        <dbReference type="Proteomes" id="UP000322234"/>
    </source>
</evidence>
<dbReference type="PANTHER" id="PTHR21560:SF0">
    <property type="entry name" value="KINASE NON-CATALYTIC C-LOBE DOMAIN-CONTAINING PROTEIN 1"/>
    <property type="match status" value="1"/>
</dbReference>
<accession>A0A6B0RWB7</accession>
<dbReference type="PROSITE" id="PS51377">
    <property type="entry name" value="KIND"/>
    <property type="match status" value="2"/>
</dbReference>
<keyword evidence="5" id="KW-1185">Reference proteome</keyword>
<dbReference type="Gene3D" id="1.10.510.10">
    <property type="entry name" value="Transferase(Phosphotransferase) domain 1"/>
    <property type="match status" value="2"/>
</dbReference>
<name>A0A6B0RWB7_9CETA</name>
<feature type="domain" description="KIND" evidence="3">
    <location>
        <begin position="449"/>
        <end position="616"/>
    </location>
</feature>
<dbReference type="AlphaFoldDB" id="A0A6B0RWB7"/>
<evidence type="ECO:0000256" key="2">
    <source>
        <dbReference type="SAM" id="MobiDB-lite"/>
    </source>
</evidence>
<feature type="compositionally biased region" description="Basic and acidic residues" evidence="2">
    <location>
        <begin position="361"/>
        <end position="371"/>
    </location>
</feature>
<dbReference type="GO" id="GO:0043025">
    <property type="term" value="C:neuronal cell body"/>
    <property type="evidence" value="ECO:0007669"/>
    <property type="project" value="TreeGrafter"/>
</dbReference>
<dbReference type="Pfam" id="PF16474">
    <property type="entry name" value="KIND"/>
    <property type="match status" value="1"/>
</dbReference>